<evidence type="ECO:0000313" key="1">
    <source>
        <dbReference type="EMBL" id="SJM32275.1"/>
    </source>
</evidence>
<evidence type="ECO:0000313" key="2">
    <source>
        <dbReference type="Proteomes" id="UP000245698"/>
    </source>
</evidence>
<keyword evidence="2" id="KW-1185">Reference proteome</keyword>
<proteinExistence type="predicted"/>
<accession>A0A2P9AMD4</accession>
<gene>
    <name evidence="1" type="ORF">BQ8482_270022</name>
</gene>
<protein>
    <submittedName>
        <fullName evidence="1">Uncharacterized protein</fullName>
    </submittedName>
</protein>
<name>A0A2P9AMD4_9HYPH</name>
<dbReference type="Proteomes" id="UP000245698">
    <property type="component" value="Unassembled WGS sequence"/>
</dbReference>
<sequence length="72" mass="8099">MGKSQTLLVVSSPLTGWWSLPRDADRAVLQDLRQLHSKPASCCMGGLLARHHYLHVSAYGEPNEEYRTHGRL</sequence>
<organism evidence="1 2">
    <name type="scientific">Mesorhizobium delmotii</name>
    <dbReference type="NCBI Taxonomy" id="1631247"/>
    <lineage>
        <taxon>Bacteria</taxon>
        <taxon>Pseudomonadati</taxon>
        <taxon>Pseudomonadota</taxon>
        <taxon>Alphaproteobacteria</taxon>
        <taxon>Hyphomicrobiales</taxon>
        <taxon>Phyllobacteriaceae</taxon>
        <taxon>Mesorhizobium</taxon>
    </lineage>
</organism>
<dbReference type="EMBL" id="FUIG01000034">
    <property type="protein sequence ID" value="SJM32275.1"/>
    <property type="molecule type" value="Genomic_DNA"/>
</dbReference>
<reference evidence="2" key="1">
    <citation type="submission" date="2016-12" db="EMBL/GenBank/DDBJ databases">
        <authorList>
            <person name="Brunel B."/>
        </authorList>
    </citation>
    <scope>NUCLEOTIDE SEQUENCE [LARGE SCALE GENOMIC DNA]</scope>
</reference>
<dbReference type="AlphaFoldDB" id="A0A2P9AMD4"/>